<keyword evidence="13" id="KW-0053">Apoptosis</keyword>
<keyword evidence="8" id="KW-0517">Myogenesis</keyword>
<feature type="region of interest" description="Disordered" evidence="29">
    <location>
        <begin position="79"/>
        <end position="98"/>
    </location>
</feature>
<dbReference type="GO" id="GO:0043066">
    <property type="term" value="P:negative regulation of apoptotic process"/>
    <property type="evidence" value="ECO:0007669"/>
    <property type="project" value="UniProtKB-ARBA"/>
</dbReference>
<accession>A0A5N4CA14</accession>
<keyword evidence="12" id="KW-0812">Transmembrane</keyword>
<keyword evidence="18" id="KW-1133">Transmembrane helix</keyword>
<evidence type="ECO:0000256" key="24">
    <source>
        <dbReference type="ARBA" id="ARBA00023159"/>
    </source>
</evidence>
<keyword evidence="10" id="KW-0037">Angiogenesis</keyword>
<dbReference type="GO" id="GO:0000977">
    <property type="term" value="F:RNA polymerase II transcription regulatory region sequence-specific DNA binding"/>
    <property type="evidence" value="ECO:0007669"/>
    <property type="project" value="TreeGrafter"/>
</dbReference>
<evidence type="ECO:0000259" key="30">
    <source>
        <dbReference type="PROSITE" id="PS50217"/>
    </source>
</evidence>
<keyword evidence="20" id="KW-0805">Transcription regulation</keyword>
<evidence type="ECO:0000256" key="3">
    <source>
        <dbReference type="ARBA" id="ARBA00004496"/>
    </source>
</evidence>
<keyword evidence="21" id="KW-0346">Stress response</keyword>
<dbReference type="Pfam" id="PF07716">
    <property type="entry name" value="bZIP_2"/>
    <property type="match status" value="1"/>
</dbReference>
<reference evidence="31 32" key="1">
    <citation type="journal article" date="2019" name="Mol. Ecol. Resour.">
        <title>Improving Illumina assemblies with Hi-C and long reads: an example with the North African dromedary.</title>
        <authorList>
            <person name="Elbers J.P."/>
            <person name="Rogers M.F."/>
            <person name="Perelman P.L."/>
            <person name="Proskuryakova A.A."/>
            <person name="Serdyukova N.A."/>
            <person name="Johnson W.E."/>
            <person name="Horin P."/>
            <person name="Corander J."/>
            <person name="Murphy D."/>
            <person name="Burger P.A."/>
        </authorList>
    </citation>
    <scope>NUCLEOTIDE SEQUENCE [LARGE SCALE GENOMIC DNA]</scope>
    <source>
        <strain evidence="31">Drom800</strain>
        <tissue evidence="31">Blood</tissue>
    </source>
</reference>
<evidence type="ECO:0000256" key="9">
    <source>
        <dbReference type="ARBA" id="ARBA00022553"/>
    </source>
</evidence>
<comment type="caution">
    <text evidence="31">The sequence shown here is derived from an EMBL/GenBank/DDBJ whole genome shotgun (WGS) entry which is preliminary data.</text>
</comment>
<dbReference type="CDD" id="cd14691">
    <property type="entry name" value="bZIP_XBP1"/>
    <property type="match status" value="1"/>
</dbReference>
<comment type="similarity">
    <text evidence="5">Belongs to the bZIP family.</text>
</comment>
<keyword evidence="15" id="KW-0256">Endoplasmic reticulum</keyword>
<sequence>MVVVAAAQSPAAGAPKVLLLSGKPAAAAAAAAAGAPAGRALPIMVPGQRGASPEAASGGPPQTRKRQRLTHLSPEEKALRRKLKNRVAAQTARDRKKARMSELEQQVVDLEEENQKLLLENQLLREKTHGLVVENQELRQRLGMDALVTEEEAETKGNGAGPVAGSAESAALRLRAPLQQVQAQLSPLQNISPWILTVLTLQTLRQMRVAKLVLVELKSDILLGILFNLDPVMFFRCPSPESASLEQLPEVYPEEPSSLPASPHPSLGTSSAKLEAINELIRFDHVYTKPQVLEIPSEAESQANVVVKIEEAPFSPSEKDHPEFTVSVKEELVEDDFIPELGISDLLSTSHCLKPSSCLLDAYSDCSYEGSPSPLSDMSSLLGVDHSWEDTFASELFPQLISV</sequence>
<keyword evidence="22" id="KW-0238">DNA-binding</keyword>
<evidence type="ECO:0000256" key="28">
    <source>
        <dbReference type="ARBA" id="ARBA00040165"/>
    </source>
</evidence>
<evidence type="ECO:0000256" key="11">
    <source>
        <dbReference type="ARBA" id="ARBA00022685"/>
    </source>
</evidence>
<keyword evidence="32" id="KW-1185">Reference proteome</keyword>
<organism evidence="31 32">
    <name type="scientific">Camelus dromedarius</name>
    <name type="common">Dromedary</name>
    <name type="synonym">Arabian camel</name>
    <dbReference type="NCBI Taxonomy" id="9838"/>
    <lineage>
        <taxon>Eukaryota</taxon>
        <taxon>Metazoa</taxon>
        <taxon>Chordata</taxon>
        <taxon>Craniata</taxon>
        <taxon>Vertebrata</taxon>
        <taxon>Euteleostomi</taxon>
        <taxon>Mammalia</taxon>
        <taxon>Eutheria</taxon>
        <taxon>Laurasiatheria</taxon>
        <taxon>Artiodactyla</taxon>
        <taxon>Tylopoda</taxon>
        <taxon>Camelidae</taxon>
        <taxon>Camelus</taxon>
    </lineage>
</organism>
<evidence type="ECO:0000256" key="22">
    <source>
        <dbReference type="ARBA" id="ARBA00023125"/>
    </source>
</evidence>
<evidence type="ECO:0000256" key="13">
    <source>
        <dbReference type="ARBA" id="ARBA00022703"/>
    </source>
</evidence>
<evidence type="ECO:0000256" key="1">
    <source>
        <dbReference type="ARBA" id="ARBA00004123"/>
    </source>
</evidence>
<evidence type="ECO:0000256" key="14">
    <source>
        <dbReference type="ARBA" id="ARBA00022782"/>
    </source>
</evidence>
<keyword evidence="7" id="KW-0963">Cytoplasm</keyword>
<keyword evidence="24" id="KW-0010">Activator</keyword>
<dbReference type="Proteomes" id="UP000299084">
    <property type="component" value="Unassembled WGS sequence"/>
</dbReference>
<evidence type="ECO:0000256" key="23">
    <source>
        <dbReference type="ARBA" id="ARBA00023136"/>
    </source>
</evidence>
<keyword evidence="27" id="KW-0539">Nucleus</keyword>
<evidence type="ECO:0000256" key="5">
    <source>
        <dbReference type="ARBA" id="ARBA00007163"/>
    </source>
</evidence>
<evidence type="ECO:0000256" key="26">
    <source>
        <dbReference type="ARBA" id="ARBA00023230"/>
    </source>
</evidence>
<feature type="domain" description="BZIP" evidence="30">
    <location>
        <begin position="75"/>
        <end position="138"/>
    </location>
</feature>
<evidence type="ECO:0000256" key="6">
    <source>
        <dbReference type="ARBA" id="ARBA00022473"/>
    </source>
</evidence>
<keyword evidence="23" id="KW-0472">Membrane</keyword>
<gene>
    <name evidence="31" type="ORF">Cadr_000028194</name>
</gene>
<dbReference type="InterPro" id="IPR052470">
    <property type="entry name" value="ER_Stress-Reg_TF"/>
</dbReference>
<dbReference type="GO" id="GO:0000981">
    <property type="term" value="F:DNA-binding transcription factor activity, RNA polymerase II-specific"/>
    <property type="evidence" value="ECO:0007669"/>
    <property type="project" value="TreeGrafter"/>
</dbReference>
<evidence type="ECO:0000256" key="17">
    <source>
        <dbReference type="ARBA" id="ARBA00022968"/>
    </source>
</evidence>
<protein>
    <recommendedName>
        <fullName evidence="28">X-box-binding protein 1</fullName>
    </recommendedName>
</protein>
<evidence type="ECO:0000256" key="19">
    <source>
        <dbReference type="ARBA" id="ARBA00022990"/>
    </source>
</evidence>
<keyword evidence="14" id="KW-0221">Differentiation</keyword>
<keyword evidence="6" id="KW-0217">Developmental protein</keyword>
<dbReference type="PANTHER" id="PTHR46542:SF2">
    <property type="entry name" value="X-BOX BINDING PROTEIN 1"/>
    <property type="match status" value="1"/>
</dbReference>
<comment type="subcellular location">
    <subcellularLocation>
        <location evidence="3">Cytoplasm</location>
    </subcellularLocation>
    <subcellularLocation>
        <location evidence="2">Endoplasmic reticulum membrane</location>
        <topology evidence="2">Peripheral membrane protein</topology>
    </subcellularLocation>
    <subcellularLocation>
        <location evidence="4">Endoplasmic reticulum membrane</location>
        <topology evidence="4">Single-pass type II membrane protein</topology>
    </subcellularLocation>
    <subcellularLocation>
        <location evidence="1">Nucleus</location>
    </subcellularLocation>
</comment>
<name>A0A5N4CA14_CAMDR</name>
<dbReference type="GO" id="GO:0001525">
    <property type="term" value="P:angiogenesis"/>
    <property type="evidence" value="ECO:0007669"/>
    <property type="project" value="UniProtKB-KW"/>
</dbReference>
<keyword evidence="25" id="KW-0804">Transcription</keyword>
<dbReference type="GO" id="GO:0007517">
    <property type="term" value="P:muscle organ development"/>
    <property type="evidence" value="ECO:0007669"/>
    <property type="project" value="UniProtKB-KW"/>
</dbReference>
<keyword evidence="16" id="KW-0832">Ubl conjugation</keyword>
<dbReference type="GO" id="GO:0005789">
    <property type="term" value="C:endoplasmic reticulum membrane"/>
    <property type="evidence" value="ECO:0007669"/>
    <property type="project" value="UniProtKB-SubCell"/>
</dbReference>
<dbReference type="AlphaFoldDB" id="A0A5N4CA14"/>
<evidence type="ECO:0000256" key="16">
    <source>
        <dbReference type="ARBA" id="ARBA00022843"/>
    </source>
</evidence>
<dbReference type="GO" id="GO:0030154">
    <property type="term" value="P:cell differentiation"/>
    <property type="evidence" value="ECO:0007669"/>
    <property type="project" value="UniProtKB-KW"/>
</dbReference>
<evidence type="ECO:0000256" key="20">
    <source>
        <dbReference type="ARBA" id="ARBA00023015"/>
    </source>
</evidence>
<dbReference type="GO" id="GO:0030968">
    <property type="term" value="P:endoplasmic reticulum unfolded protein response"/>
    <property type="evidence" value="ECO:0007669"/>
    <property type="project" value="UniProtKB-ARBA"/>
</dbReference>
<evidence type="ECO:0000256" key="4">
    <source>
        <dbReference type="ARBA" id="ARBA00004648"/>
    </source>
</evidence>
<evidence type="ECO:0000256" key="27">
    <source>
        <dbReference type="ARBA" id="ARBA00023242"/>
    </source>
</evidence>
<dbReference type="PROSITE" id="PS00036">
    <property type="entry name" value="BZIP_BASIC"/>
    <property type="match status" value="1"/>
</dbReference>
<dbReference type="SUPFAM" id="SSF57959">
    <property type="entry name" value="Leucine zipper domain"/>
    <property type="match status" value="1"/>
</dbReference>
<evidence type="ECO:0000256" key="29">
    <source>
        <dbReference type="SAM" id="MobiDB-lite"/>
    </source>
</evidence>
<dbReference type="GO" id="GO:0005634">
    <property type="term" value="C:nucleus"/>
    <property type="evidence" value="ECO:0007669"/>
    <property type="project" value="UniProtKB-SubCell"/>
</dbReference>
<evidence type="ECO:0000256" key="7">
    <source>
        <dbReference type="ARBA" id="ARBA00022490"/>
    </source>
</evidence>
<keyword evidence="17" id="KW-0735">Signal-anchor</keyword>
<dbReference type="Gene3D" id="1.20.5.170">
    <property type="match status" value="1"/>
</dbReference>
<evidence type="ECO:0000313" key="32">
    <source>
        <dbReference type="Proteomes" id="UP000299084"/>
    </source>
</evidence>
<keyword evidence="19" id="KW-0007">Acetylation</keyword>
<evidence type="ECO:0000256" key="8">
    <source>
        <dbReference type="ARBA" id="ARBA00022541"/>
    </source>
</evidence>
<dbReference type="SMART" id="SM00338">
    <property type="entry name" value="BRLZ"/>
    <property type="match status" value="1"/>
</dbReference>
<keyword evidence="26" id="KW-0834">Unfolded protein response</keyword>
<proteinExistence type="inferred from homology"/>
<dbReference type="EMBL" id="JWIN03000032">
    <property type="protein sequence ID" value="KAB1255752.1"/>
    <property type="molecule type" value="Genomic_DNA"/>
</dbReference>
<dbReference type="InterPro" id="IPR004827">
    <property type="entry name" value="bZIP"/>
</dbReference>
<dbReference type="PANTHER" id="PTHR46542">
    <property type="entry name" value="X-BOX BINDING PROTEIN 1"/>
    <property type="match status" value="1"/>
</dbReference>
<keyword evidence="9" id="KW-0597">Phosphoprotein</keyword>
<dbReference type="FunFam" id="1.20.5.170:FF:000049">
    <property type="entry name" value="X-box binding protein 1"/>
    <property type="match status" value="1"/>
</dbReference>
<evidence type="ECO:0000256" key="2">
    <source>
        <dbReference type="ARBA" id="ARBA00004406"/>
    </source>
</evidence>
<dbReference type="GO" id="GO:0006915">
    <property type="term" value="P:apoptotic process"/>
    <property type="evidence" value="ECO:0007669"/>
    <property type="project" value="UniProtKB-KW"/>
</dbReference>
<dbReference type="InterPro" id="IPR046347">
    <property type="entry name" value="bZIP_sf"/>
</dbReference>
<feature type="region of interest" description="Disordered" evidence="29">
    <location>
        <begin position="44"/>
        <end position="72"/>
    </location>
</feature>
<dbReference type="PROSITE" id="PS50217">
    <property type="entry name" value="BZIP"/>
    <property type="match status" value="1"/>
</dbReference>
<keyword evidence="11" id="KW-0165">Cleavage on pair of basic residues</keyword>
<evidence type="ECO:0000256" key="21">
    <source>
        <dbReference type="ARBA" id="ARBA00023016"/>
    </source>
</evidence>
<evidence type="ECO:0000256" key="25">
    <source>
        <dbReference type="ARBA" id="ARBA00023163"/>
    </source>
</evidence>
<evidence type="ECO:0000256" key="12">
    <source>
        <dbReference type="ARBA" id="ARBA00022692"/>
    </source>
</evidence>
<dbReference type="STRING" id="9838.ENSCDRP00005029750"/>
<evidence type="ECO:0000313" key="31">
    <source>
        <dbReference type="EMBL" id="KAB1255752.1"/>
    </source>
</evidence>
<evidence type="ECO:0000256" key="10">
    <source>
        <dbReference type="ARBA" id="ARBA00022657"/>
    </source>
</evidence>
<evidence type="ECO:0000256" key="15">
    <source>
        <dbReference type="ARBA" id="ARBA00022824"/>
    </source>
</evidence>
<evidence type="ECO:0000256" key="18">
    <source>
        <dbReference type="ARBA" id="ARBA00022989"/>
    </source>
</evidence>